<dbReference type="Pfam" id="PF14525">
    <property type="entry name" value="AraC_binding_2"/>
    <property type="match status" value="1"/>
</dbReference>
<dbReference type="PROSITE" id="PS00041">
    <property type="entry name" value="HTH_ARAC_FAMILY_1"/>
    <property type="match status" value="1"/>
</dbReference>
<dbReference type="AlphaFoldDB" id="A0A4R0JMV4"/>
<keyword evidence="2" id="KW-0238">DNA-binding</keyword>
<evidence type="ECO:0000313" key="6">
    <source>
        <dbReference type="Proteomes" id="UP000293342"/>
    </source>
</evidence>
<sequence>MVSAMIAYPSVVGTARLQPSCGYARLRRMTVHGSGLCLHSFAHQVQGWRGMAMAVLLDTAALPRQDRAEAFYAAMMSASVPSRVEHEDPSGNVHARMDFWLLGTPDLFRNEGSGIRLVRTPKHVRIGGPERLALAVQVIGEGQFSQAGHDQRVRTGELMLVDLTAAYEFGWSGHSASQAFQIDYRDLGLSVEAVRAAAHRLPASPLYELVLHHLTALPGILAAIKGTTSAEMVGAATTQLVRALLTSVADHDAPAPADVLFTRILWYARRHLSDPELSAARIAAEHNISVRYLYKLFAEHQLSLEQWLITRRLAHATRQLTDPASRHRPIASIAAAWGFLDAGHFTRRFRAAHGMTPQEWRRMH</sequence>
<evidence type="ECO:0000259" key="4">
    <source>
        <dbReference type="PROSITE" id="PS01124"/>
    </source>
</evidence>
<keyword evidence="6" id="KW-1185">Reference proteome</keyword>
<dbReference type="EMBL" id="SJKD01000005">
    <property type="protein sequence ID" value="TCC47710.1"/>
    <property type="molecule type" value="Genomic_DNA"/>
</dbReference>
<dbReference type="PROSITE" id="PS01124">
    <property type="entry name" value="HTH_ARAC_FAMILY_2"/>
    <property type="match status" value="1"/>
</dbReference>
<dbReference type="Pfam" id="PF12833">
    <property type="entry name" value="HTH_18"/>
    <property type="match status" value="1"/>
</dbReference>
<evidence type="ECO:0000256" key="2">
    <source>
        <dbReference type="ARBA" id="ARBA00023125"/>
    </source>
</evidence>
<feature type="domain" description="HTH araC/xylS-type" evidence="4">
    <location>
        <begin position="262"/>
        <end position="363"/>
    </location>
</feature>
<dbReference type="GO" id="GO:0043565">
    <property type="term" value="F:sequence-specific DNA binding"/>
    <property type="evidence" value="ECO:0007669"/>
    <property type="project" value="InterPro"/>
</dbReference>
<dbReference type="Gene3D" id="1.10.10.60">
    <property type="entry name" value="Homeodomain-like"/>
    <property type="match status" value="1"/>
</dbReference>
<dbReference type="Proteomes" id="UP000293342">
    <property type="component" value="Unassembled WGS sequence"/>
</dbReference>
<evidence type="ECO:0000256" key="3">
    <source>
        <dbReference type="ARBA" id="ARBA00023163"/>
    </source>
</evidence>
<dbReference type="PANTHER" id="PTHR46796:SF6">
    <property type="entry name" value="ARAC SUBFAMILY"/>
    <property type="match status" value="1"/>
</dbReference>
<gene>
    <name evidence="5" type="ORF">E0H75_23450</name>
</gene>
<accession>A0A4R0JMV4</accession>
<proteinExistence type="predicted"/>
<dbReference type="InterPro" id="IPR050204">
    <property type="entry name" value="AraC_XylS_family_regulators"/>
</dbReference>
<keyword evidence="3" id="KW-0804">Transcription</keyword>
<dbReference type="GO" id="GO:0003700">
    <property type="term" value="F:DNA-binding transcription factor activity"/>
    <property type="evidence" value="ECO:0007669"/>
    <property type="project" value="InterPro"/>
</dbReference>
<dbReference type="OrthoDB" id="9799345at2"/>
<keyword evidence="1" id="KW-0805">Transcription regulation</keyword>
<dbReference type="InterPro" id="IPR018060">
    <property type="entry name" value="HTH_AraC"/>
</dbReference>
<dbReference type="InterPro" id="IPR020449">
    <property type="entry name" value="Tscrpt_reg_AraC-type_HTH"/>
</dbReference>
<protein>
    <submittedName>
        <fullName evidence="5">Helix-turn-helix domain-containing protein</fullName>
    </submittedName>
</protein>
<dbReference type="SMART" id="SM00342">
    <property type="entry name" value="HTH_ARAC"/>
    <property type="match status" value="1"/>
</dbReference>
<comment type="caution">
    <text evidence="5">The sequence shown here is derived from an EMBL/GenBank/DDBJ whole genome shotgun (WGS) entry which is preliminary data.</text>
</comment>
<name>A0A4R0JMV4_9ACTN</name>
<dbReference type="SUPFAM" id="SSF46689">
    <property type="entry name" value="Homeodomain-like"/>
    <property type="match status" value="1"/>
</dbReference>
<dbReference type="PRINTS" id="PR00032">
    <property type="entry name" value="HTHARAC"/>
</dbReference>
<dbReference type="InterPro" id="IPR018062">
    <property type="entry name" value="HTH_AraC-typ_CS"/>
</dbReference>
<dbReference type="InterPro" id="IPR009057">
    <property type="entry name" value="Homeodomain-like_sf"/>
</dbReference>
<reference evidence="5 6" key="1">
    <citation type="submission" date="2019-02" db="EMBL/GenBank/DDBJ databases">
        <title>Kribbella capetownensis sp. nov. and Kribbella speibonae sp. nov., isolated from soil.</title>
        <authorList>
            <person name="Curtis S.M."/>
            <person name="Norton I."/>
            <person name="Everest G.J."/>
            <person name="Meyers P.R."/>
        </authorList>
    </citation>
    <scope>NUCLEOTIDE SEQUENCE [LARGE SCALE GENOMIC DNA]</scope>
    <source>
        <strain evidence="5 6">YM53</strain>
    </source>
</reference>
<evidence type="ECO:0000313" key="5">
    <source>
        <dbReference type="EMBL" id="TCC47710.1"/>
    </source>
</evidence>
<organism evidence="5 6">
    <name type="scientific">Kribbella capetownensis</name>
    <dbReference type="NCBI Taxonomy" id="1572659"/>
    <lineage>
        <taxon>Bacteria</taxon>
        <taxon>Bacillati</taxon>
        <taxon>Actinomycetota</taxon>
        <taxon>Actinomycetes</taxon>
        <taxon>Propionibacteriales</taxon>
        <taxon>Kribbellaceae</taxon>
        <taxon>Kribbella</taxon>
    </lineage>
</organism>
<evidence type="ECO:0000256" key="1">
    <source>
        <dbReference type="ARBA" id="ARBA00023015"/>
    </source>
</evidence>
<dbReference type="InterPro" id="IPR035418">
    <property type="entry name" value="AraC-bd_2"/>
</dbReference>
<dbReference type="PANTHER" id="PTHR46796">
    <property type="entry name" value="HTH-TYPE TRANSCRIPTIONAL ACTIVATOR RHAS-RELATED"/>
    <property type="match status" value="1"/>
</dbReference>